<dbReference type="AlphaFoldDB" id="A0A096MHV2"/>
<dbReference type="OMA" id="CITSIYN"/>
<dbReference type="GO" id="GO:0001817">
    <property type="term" value="P:regulation of cytokine production"/>
    <property type="evidence" value="ECO:0007669"/>
    <property type="project" value="TreeGrafter"/>
</dbReference>
<dbReference type="InterPro" id="IPR007110">
    <property type="entry name" value="Ig-like_dom"/>
</dbReference>
<accession>A0A096MHV2</accession>
<reference evidence="5" key="2">
    <citation type="submission" date="2025-08" db="UniProtKB">
        <authorList>
            <consortium name="Ensembl"/>
        </authorList>
    </citation>
    <scope>IDENTIFICATION</scope>
</reference>
<dbReference type="GO" id="GO:0009897">
    <property type="term" value="C:external side of plasma membrane"/>
    <property type="evidence" value="ECO:0007669"/>
    <property type="project" value="TreeGrafter"/>
</dbReference>
<keyword evidence="3" id="KW-0393">Immunoglobulin domain</keyword>
<proteinExistence type="predicted"/>
<dbReference type="InterPro" id="IPR003599">
    <property type="entry name" value="Ig_sub"/>
</dbReference>
<dbReference type="Ensembl" id="ENSPFOT00000023736.1">
    <property type="protein sequence ID" value="ENSPFOP00000030993.1"/>
    <property type="gene ID" value="ENSPFOG00000022238.1"/>
</dbReference>
<dbReference type="Proteomes" id="UP000028760">
    <property type="component" value="Unassembled WGS sequence"/>
</dbReference>
<sequence>QIAVLFYFCISTLQRHFFFIVFISDQNNTTIKAEPGENVILTCKDPDQGKITIAEWKRTDLGTEYVLLYKDNQLDPGAQHPSYRDRVDLLCNQLRKGDVSLILKNTTTNDSGTYECRIDTEKHVGELISTISLQVCFLPGQTRG</sequence>
<dbReference type="InterPro" id="IPR013106">
    <property type="entry name" value="Ig_V-set"/>
</dbReference>
<evidence type="ECO:0000256" key="2">
    <source>
        <dbReference type="ARBA" id="ARBA00023136"/>
    </source>
</evidence>
<dbReference type="InterPro" id="IPR013783">
    <property type="entry name" value="Ig-like_fold"/>
</dbReference>
<protein>
    <recommendedName>
        <fullName evidence="4">Ig-like domain-containing protein</fullName>
    </recommendedName>
</protein>
<dbReference type="GO" id="GO:0050852">
    <property type="term" value="P:T cell receptor signaling pathway"/>
    <property type="evidence" value="ECO:0007669"/>
    <property type="project" value="TreeGrafter"/>
</dbReference>
<dbReference type="STRING" id="48698.ENSPFOP00000030993"/>
<dbReference type="InterPro" id="IPR036179">
    <property type="entry name" value="Ig-like_dom_sf"/>
</dbReference>
<evidence type="ECO:0000259" key="4">
    <source>
        <dbReference type="PROSITE" id="PS50835"/>
    </source>
</evidence>
<dbReference type="EMBL" id="AYCK01029534">
    <property type="status" value="NOT_ANNOTATED_CDS"/>
    <property type="molecule type" value="Genomic_DNA"/>
</dbReference>
<feature type="domain" description="Ig-like" evidence="4">
    <location>
        <begin position="33"/>
        <end position="132"/>
    </location>
</feature>
<name>A0A096MHV2_POEFO</name>
<organism evidence="5 6">
    <name type="scientific">Poecilia formosa</name>
    <name type="common">Amazon molly</name>
    <name type="synonym">Limia formosa</name>
    <dbReference type="NCBI Taxonomy" id="48698"/>
    <lineage>
        <taxon>Eukaryota</taxon>
        <taxon>Metazoa</taxon>
        <taxon>Chordata</taxon>
        <taxon>Craniata</taxon>
        <taxon>Vertebrata</taxon>
        <taxon>Euteleostomi</taxon>
        <taxon>Actinopterygii</taxon>
        <taxon>Neopterygii</taxon>
        <taxon>Teleostei</taxon>
        <taxon>Neoteleostei</taxon>
        <taxon>Acanthomorphata</taxon>
        <taxon>Ovalentaria</taxon>
        <taxon>Atherinomorphae</taxon>
        <taxon>Cyprinodontiformes</taxon>
        <taxon>Poeciliidae</taxon>
        <taxon>Poeciliinae</taxon>
        <taxon>Poecilia</taxon>
    </lineage>
</organism>
<reference evidence="5" key="3">
    <citation type="submission" date="2025-09" db="UniProtKB">
        <authorList>
            <consortium name="Ensembl"/>
        </authorList>
    </citation>
    <scope>IDENTIFICATION</scope>
</reference>
<dbReference type="SUPFAM" id="SSF48726">
    <property type="entry name" value="Immunoglobulin"/>
    <property type="match status" value="1"/>
</dbReference>
<evidence type="ECO:0000256" key="3">
    <source>
        <dbReference type="ARBA" id="ARBA00023319"/>
    </source>
</evidence>
<comment type="subcellular location">
    <subcellularLocation>
        <location evidence="1">Membrane</location>
    </subcellularLocation>
</comment>
<dbReference type="InterPro" id="IPR050504">
    <property type="entry name" value="IgSF_BTN/MOG"/>
</dbReference>
<evidence type="ECO:0000313" key="6">
    <source>
        <dbReference type="Proteomes" id="UP000028760"/>
    </source>
</evidence>
<evidence type="ECO:0000256" key="1">
    <source>
        <dbReference type="ARBA" id="ARBA00004370"/>
    </source>
</evidence>
<reference evidence="6" key="1">
    <citation type="submission" date="2013-10" db="EMBL/GenBank/DDBJ databases">
        <authorList>
            <person name="Schartl M."/>
            <person name="Warren W."/>
        </authorList>
    </citation>
    <scope>NUCLEOTIDE SEQUENCE [LARGE SCALE GENOMIC DNA]</scope>
    <source>
        <strain evidence="6">female</strain>
    </source>
</reference>
<dbReference type="Pfam" id="PF07686">
    <property type="entry name" value="V-set"/>
    <property type="match status" value="1"/>
</dbReference>
<evidence type="ECO:0000313" key="5">
    <source>
        <dbReference type="Ensembl" id="ENSPFOP00000030993.1"/>
    </source>
</evidence>
<dbReference type="PROSITE" id="PS50835">
    <property type="entry name" value="IG_LIKE"/>
    <property type="match status" value="1"/>
</dbReference>
<dbReference type="Gene3D" id="2.60.40.10">
    <property type="entry name" value="Immunoglobulins"/>
    <property type="match status" value="1"/>
</dbReference>
<keyword evidence="2" id="KW-0472">Membrane</keyword>
<keyword evidence="6" id="KW-1185">Reference proteome</keyword>
<dbReference type="SMART" id="SM00409">
    <property type="entry name" value="IG"/>
    <property type="match status" value="1"/>
</dbReference>
<dbReference type="GeneTree" id="ENSGT00940000166465"/>
<dbReference type="PANTHER" id="PTHR24100">
    <property type="entry name" value="BUTYROPHILIN"/>
    <property type="match status" value="1"/>
</dbReference>
<dbReference type="PANTHER" id="PTHR24100:SF151">
    <property type="entry name" value="ICOS LIGAND"/>
    <property type="match status" value="1"/>
</dbReference>
<dbReference type="GO" id="GO:0005102">
    <property type="term" value="F:signaling receptor binding"/>
    <property type="evidence" value="ECO:0007669"/>
    <property type="project" value="TreeGrafter"/>
</dbReference>